<dbReference type="GO" id="GO:0016829">
    <property type="term" value="F:lyase activity"/>
    <property type="evidence" value="ECO:0007669"/>
    <property type="project" value="UniProtKB-KW"/>
</dbReference>
<dbReference type="Pfam" id="PF22451">
    <property type="entry name" value="NirdL-like_HTH"/>
    <property type="match status" value="1"/>
</dbReference>
<evidence type="ECO:0000256" key="1">
    <source>
        <dbReference type="ARBA" id="ARBA00023239"/>
    </source>
</evidence>
<evidence type="ECO:0000256" key="2">
    <source>
        <dbReference type="ARBA" id="ARBA00023444"/>
    </source>
</evidence>
<evidence type="ECO:0000259" key="9">
    <source>
        <dbReference type="Pfam" id="PF22451"/>
    </source>
</evidence>
<protein>
    <recommendedName>
        <fullName evidence="5">siroheme decarboxylase</fullName>
        <ecNumber evidence="5">4.1.1.111</ecNumber>
    </recommendedName>
</protein>
<comment type="function">
    <text evidence="6">Involved in heme d1 biosynthesis. Catalyzes the decarboxylation of siroheme into didecarboxysiroheme.</text>
</comment>
<evidence type="ECO:0000313" key="10">
    <source>
        <dbReference type="EMBL" id="APE30743.1"/>
    </source>
</evidence>
<dbReference type="PANTHER" id="PTHR43413">
    <property type="entry name" value="TRANSCRIPTIONAL REGULATOR, ASNC FAMILY"/>
    <property type="match status" value="1"/>
</dbReference>
<accession>A0A1J0VFF5</accession>
<evidence type="ECO:0000313" key="11">
    <source>
        <dbReference type="Proteomes" id="UP000181985"/>
    </source>
</evidence>
<dbReference type="EC" id="4.1.1.111" evidence="5"/>
<keyword evidence="11" id="KW-1185">Reference proteome</keyword>
<dbReference type="KEGG" id="hsi:BOX17_07130"/>
<dbReference type="InterPro" id="IPR050684">
    <property type="entry name" value="HTH-Siroheme_Decarb"/>
</dbReference>
<dbReference type="InterPro" id="IPR053953">
    <property type="entry name" value="NirdL-like_HTH"/>
</dbReference>
<evidence type="ECO:0000256" key="3">
    <source>
        <dbReference type="ARBA" id="ARBA00023457"/>
    </source>
</evidence>
<sequence>MHCRPQHDQVQALDALDRRLIDAYQRGLPVCTRPFARIAERLGAVEDEVIARLGRLQALGVLSRVGPVFDHARAGASLLAAVAVPEVERDAFAELINAAPGVNHNYAREHDYNLWFVMTAPDEASLAARLDHLERQLGRPILRLPMLEGFHIDLSFPIPWAELERA</sequence>
<dbReference type="Proteomes" id="UP000181985">
    <property type="component" value="Chromosome"/>
</dbReference>
<keyword evidence="1" id="KW-0456">Lyase</keyword>
<dbReference type="Pfam" id="PF17805">
    <property type="entry name" value="AsnC_trans_reg2"/>
    <property type="match status" value="1"/>
</dbReference>
<dbReference type="EMBL" id="CP018139">
    <property type="protein sequence ID" value="APE30743.1"/>
    <property type="molecule type" value="Genomic_DNA"/>
</dbReference>
<gene>
    <name evidence="10" type="ORF">BOX17_07130</name>
</gene>
<evidence type="ECO:0000256" key="6">
    <source>
        <dbReference type="ARBA" id="ARBA00045291"/>
    </source>
</evidence>
<comment type="similarity">
    <text evidence="3">Belongs to the Ahb/Nir family.</text>
</comment>
<comment type="catalytic activity">
    <reaction evidence="7">
        <text>siroheme + 2 H(+) = 12,18-didecarboxysiroheme + 2 CO2</text>
        <dbReference type="Rhea" id="RHEA:19093"/>
        <dbReference type="ChEBI" id="CHEBI:15378"/>
        <dbReference type="ChEBI" id="CHEBI:16526"/>
        <dbReference type="ChEBI" id="CHEBI:60052"/>
        <dbReference type="ChEBI" id="CHEBI:140497"/>
        <dbReference type="EC" id="4.1.1.111"/>
    </reaction>
</comment>
<name>A0A1J0VFF5_9GAMM</name>
<proteinExistence type="inferred from homology"/>
<organism evidence="10 11">
    <name type="scientific">Halomonas aestuarii</name>
    <dbReference type="NCBI Taxonomy" id="1897729"/>
    <lineage>
        <taxon>Bacteria</taxon>
        <taxon>Pseudomonadati</taxon>
        <taxon>Pseudomonadota</taxon>
        <taxon>Gammaproteobacteria</taxon>
        <taxon>Oceanospirillales</taxon>
        <taxon>Halomonadaceae</taxon>
        <taxon>Halomonas</taxon>
    </lineage>
</organism>
<dbReference type="RefSeq" id="WP_071943108.1">
    <property type="nucleotide sequence ID" value="NZ_CP018139.1"/>
</dbReference>
<feature type="domain" description="Siroheme decarboxylase AsnC-like ligand binding" evidence="8">
    <location>
        <begin position="76"/>
        <end position="146"/>
    </location>
</feature>
<comment type="subunit">
    <text evidence="4">Probably forms a complex composed of NirD, NirL, NirG and NirH. All proteins are required for the total conversion of siroheme to didecarboxysiroheme.</text>
</comment>
<dbReference type="AlphaFoldDB" id="A0A1J0VFF5"/>
<evidence type="ECO:0000256" key="4">
    <source>
        <dbReference type="ARBA" id="ARBA00023465"/>
    </source>
</evidence>
<comment type="pathway">
    <text evidence="2">Porphyrin-containing compound metabolism.</text>
</comment>
<dbReference type="InterPro" id="IPR036388">
    <property type="entry name" value="WH-like_DNA-bd_sf"/>
</dbReference>
<dbReference type="Gene3D" id="3.30.70.3460">
    <property type="match status" value="1"/>
</dbReference>
<dbReference type="PANTHER" id="PTHR43413:SF1">
    <property type="entry name" value="SIROHEME DECARBOXYLASE NIRL SUBUNIT"/>
    <property type="match status" value="1"/>
</dbReference>
<reference evidence="11" key="1">
    <citation type="submission" date="2016-11" db="EMBL/GenBank/DDBJ databases">
        <title>Halolamina sediminis sp. nov., an extremely halophilic archaeon isolated from solar salt.</title>
        <authorList>
            <person name="Koh H.-W."/>
            <person name="Rani S."/>
            <person name="Park S.-J."/>
        </authorList>
    </citation>
    <scope>NUCLEOTIDE SEQUENCE [LARGE SCALE GENOMIC DNA]</scope>
    <source>
        <strain evidence="11">Hb3</strain>
    </source>
</reference>
<dbReference type="Gene3D" id="1.10.10.10">
    <property type="entry name" value="Winged helix-like DNA-binding domain superfamily/Winged helix DNA-binding domain"/>
    <property type="match status" value="1"/>
</dbReference>
<feature type="domain" description="Siroheme decarboxylase NirL-like HTH" evidence="9">
    <location>
        <begin position="17"/>
        <end position="62"/>
    </location>
</feature>
<evidence type="ECO:0000256" key="7">
    <source>
        <dbReference type="ARBA" id="ARBA00048470"/>
    </source>
</evidence>
<evidence type="ECO:0000259" key="8">
    <source>
        <dbReference type="Pfam" id="PF17805"/>
    </source>
</evidence>
<dbReference type="OrthoDB" id="9806536at2"/>
<evidence type="ECO:0000256" key="5">
    <source>
        <dbReference type="ARBA" id="ARBA00023471"/>
    </source>
</evidence>
<dbReference type="InterPro" id="IPR040523">
    <property type="entry name" value="AsnC_trans_reg2"/>
</dbReference>